<dbReference type="Pfam" id="PF00698">
    <property type="entry name" value="Acyl_transf_1"/>
    <property type="match status" value="1"/>
</dbReference>
<dbReference type="SUPFAM" id="SSF55048">
    <property type="entry name" value="Probable ACP-binding domain of malonyl-CoA ACP transacylase"/>
    <property type="match status" value="1"/>
</dbReference>
<accession>A0ABP4ACA8</accession>
<name>A0ABP4ACA8_9PSEU</name>
<dbReference type="Gene3D" id="3.30.70.250">
    <property type="entry name" value="Malonyl-CoA ACP transacylase, ACP-binding"/>
    <property type="match status" value="1"/>
</dbReference>
<keyword evidence="3" id="KW-0012">Acyltransferase</keyword>
<dbReference type="PANTHER" id="PTHR42681:SF1">
    <property type="entry name" value="MALONYL-COA-ACYL CARRIER PROTEIN TRANSACYLASE, MITOCHONDRIAL"/>
    <property type="match status" value="1"/>
</dbReference>
<dbReference type="InterPro" id="IPR050858">
    <property type="entry name" value="Mal-CoA-ACP_Trans/PKS_FabD"/>
</dbReference>
<dbReference type="InterPro" id="IPR016035">
    <property type="entry name" value="Acyl_Trfase/lysoPLipase"/>
</dbReference>
<dbReference type="Proteomes" id="UP001499967">
    <property type="component" value="Unassembled WGS sequence"/>
</dbReference>
<dbReference type="InterPro" id="IPR001227">
    <property type="entry name" value="Ac_transferase_dom_sf"/>
</dbReference>
<comment type="caution">
    <text evidence="6">The sequence shown here is derived from an EMBL/GenBank/DDBJ whole genome shotgun (WGS) entry which is preliminary data.</text>
</comment>
<dbReference type="InterPro" id="IPR014043">
    <property type="entry name" value="Acyl_transferase_dom"/>
</dbReference>
<comment type="catalytic activity">
    <reaction evidence="4">
        <text>holo-[ACP] + malonyl-CoA = malonyl-[ACP] + CoA</text>
        <dbReference type="Rhea" id="RHEA:41792"/>
        <dbReference type="Rhea" id="RHEA-COMP:9623"/>
        <dbReference type="Rhea" id="RHEA-COMP:9685"/>
        <dbReference type="ChEBI" id="CHEBI:57287"/>
        <dbReference type="ChEBI" id="CHEBI:57384"/>
        <dbReference type="ChEBI" id="CHEBI:64479"/>
        <dbReference type="ChEBI" id="CHEBI:78449"/>
        <dbReference type="EC" id="2.3.1.39"/>
    </reaction>
</comment>
<dbReference type="InterPro" id="IPR016036">
    <property type="entry name" value="Malonyl_transacylase_ACP-bd"/>
</dbReference>
<dbReference type="SUPFAM" id="SSF52151">
    <property type="entry name" value="FabD/lysophospholipase-like"/>
    <property type="match status" value="1"/>
</dbReference>
<dbReference type="EC" id="2.3.1.39" evidence="1"/>
<evidence type="ECO:0000256" key="1">
    <source>
        <dbReference type="ARBA" id="ARBA00013258"/>
    </source>
</evidence>
<evidence type="ECO:0000256" key="2">
    <source>
        <dbReference type="ARBA" id="ARBA00022679"/>
    </source>
</evidence>
<gene>
    <name evidence="6" type="ORF">GCM10009559_25380</name>
</gene>
<keyword evidence="7" id="KW-1185">Reference proteome</keyword>
<evidence type="ECO:0000313" key="6">
    <source>
        <dbReference type="EMBL" id="GAA0934627.1"/>
    </source>
</evidence>
<sequence>MEARHSGTPPRPGLLRAVIALLAPGQGSQTPGMLAPWLDDPAAEETLARWSDATGLDLRRLGTDAGADEIKDTAVTQPLVVASALLAATRLIDRIGTGLPAAAPAAGHSVGELAAAAVAEVLSPDAAVSLAAVRGREMAAACALAPTGMSAVLGGKPDEVLARLAELGLDPANRNGAGQVVAAGPESALAELAAAPPERARVIPLPVAGAFHTRFMAPAEDAMRAHAEGVTPADPVRPLLSNADGEVVTNGAEALRRLVAQVTKPVRWDACMARLRELGITAVIELPPAGTLVGLVKRELKGTVTLALKTPDDLDKAVDLITEHAGADT</sequence>
<reference evidence="7" key="1">
    <citation type="journal article" date="2019" name="Int. J. Syst. Evol. Microbiol.">
        <title>The Global Catalogue of Microorganisms (GCM) 10K type strain sequencing project: providing services to taxonomists for standard genome sequencing and annotation.</title>
        <authorList>
            <consortium name="The Broad Institute Genomics Platform"/>
            <consortium name="The Broad Institute Genome Sequencing Center for Infectious Disease"/>
            <person name="Wu L."/>
            <person name="Ma J."/>
        </authorList>
    </citation>
    <scope>NUCLEOTIDE SEQUENCE [LARGE SCALE GENOMIC DNA]</scope>
    <source>
        <strain evidence="7">JCM 11117</strain>
    </source>
</reference>
<dbReference type="SMART" id="SM00827">
    <property type="entry name" value="PKS_AT"/>
    <property type="match status" value="1"/>
</dbReference>
<dbReference type="PANTHER" id="PTHR42681">
    <property type="entry name" value="MALONYL-COA-ACYL CARRIER PROTEIN TRANSACYLASE, MITOCHONDRIAL"/>
    <property type="match status" value="1"/>
</dbReference>
<organism evidence="6 7">
    <name type="scientific">Pseudonocardia zijingensis</name>
    <dbReference type="NCBI Taxonomy" id="153376"/>
    <lineage>
        <taxon>Bacteria</taxon>
        <taxon>Bacillati</taxon>
        <taxon>Actinomycetota</taxon>
        <taxon>Actinomycetes</taxon>
        <taxon>Pseudonocardiales</taxon>
        <taxon>Pseudonocardiaceae</taxon>
        <taxon>Pseudonocardia</taxon>
    </lineage>
</organism>
<protein>
    <recommendedName>
        <fullName evidence="1">[acyl-carrier-protein] S-malonyltransferase</fullName>
        <ecNumber evidence="1">2.3.1.39</ecNumber>
    </recommendedName>
</protein>
<keyword evidence="2" id="KW-0808">Transferase</keyword>
<proteinExistence type="predicted"/>
<dbReference type="EMBL" id="BAAAHP010000072">
    <property type="protein sequence ID" value="GAA0934627.1"/>
    <property type="molecule type" value="Genomic_DNA"/>
</dbReference>
<evidence type="ECO:0000259" key="5">
    <source>
        <dbReference type="SMART" id="SM00827"/>
    </source>
</evidence>
<feature type="domain" description="Malonyl-CoA:ACP transacylase (MAT)" evidence="5">
    <location>
        <begin position="22"/>
        <end position="312"/>
    </location>
</feature>
<evidence type="ECO:0000256" key="4">
    <source>
        <dbReference type="ARBA" id="ARBA00048462"/>
    </source>
</evidence>
<evidence type="ECO:0000313" key="7">
    <source>
        <dbReference type="Proteomes" id="UP001499967"/>
    </source>
</evidence>
<dbReference type="Gene3D" id="3.40.366.10">
    <property type="entry name" value="Malonyl-Coenzyme A Acyl Carrier Protein, domain 2"/>
    <property type="match status" value="1"/>
</dbReference>
<evidence type="ECO:0000256" key="3">
    <source>
        <dbReference type="ARBA" id="ARBA00023315"/>
    </source>
</evidence>